<dbReference type="EMBL" id="OC872816">
    <property type="protein sequence ID" value="CAD7636023.1"/>
    <property type="molecule type" value="Genomic_DNA"/>
</dbReference>
<accession>A0A7R9Q861</accession>
<keyword evidence="1" id="KW-0732">Signal</keyword>
<gene>
    <name evidence="2" type="ORF">OSB1V03_LOCUS16412</name>
</gene>
<dbReference type="PANTHER" id="PTHR33964:SF1">
    <property type="entry name" value="RE45066P"/>
    <property type="match status" value="1"/>
</dbReference>
<evidence type="ECO:0000313" key="2">
    <source>
        <dbReference type="EMBL" id="CAD7636023.1"/>
    </source>
</evidence>
<protein>
    <submittedName>
        <fullName evidence="2">Uncharacterized protein</fullName>
    </submittedName>
</protein>
<dbReference type="PANTHER" id="PTHR33964">
    <property type="entry name" value="RE45066P-RELATED"/>
    <property type="match status" value="1"/>
</dbReference>
<feature type="non-terminal residue" evidence="2">
    <location>
        <position position="1"/>
    </location>
</feature>
<reference evidence="2" key="1">
    <citation type="submission" date="2020-11" db="EMBL/GenBank/DDBJ databases">
        <authorList>
            <person name="Tran Van P."/>
        </authorList>
    </citation>
    <scope>NUCLEOTIDE SEQUENCE</scope>
</reference>
<organism evidence="2">
    <name type="scientific">Medioppia subpectinata</name>
    <dbReference type="NCBI Taxonomy" id="1979941"/>
    <lineage>
        <taxon>Eukaryota</taxon>
        <taxon>Metazoa</taxon>
        <taxon>Ecdysozoa</taxon>
        <taxon>Arthropoda</taxon>
        <taxon>Chelicerata</taxon>
        <taxon>Arachnida</taxon>
        <taxon>Acari</taxon>
        <taxon>Acariformes</taxon>
        <taxon>Sarcoptiformes</taxon>
        <taxon>Oribatida</taxon>
        <taxon>Brachypylina</taxon>
        <taxon>Oppioidea</taxon>
        <taxon>Oppiidae</taxon>
        <taxon>Medioppia</taxon>
    </lineage>
</organism>
<dbReference type="OrthoDB" id="6480930at2759"/>
<evidence type="ECO:0000313" key="3">
    <source>
        <dbReference type="Proteomes" id="UP000759131"/>
    </source>
</evidence>
<name>A0A7R9Q861_9ACAR</name>
<dbReference type="Proteomes" id="UP000759131">
    <property type="component" value="Unassembled WGS sequence"/>
</dbReference>
<dbReference type="EMBL" id="CAJPIZ010018241">
    <property type="protein sequence ID" value="CAG2116453.1"/>
    <property type="molecule type" value="Genomic_DNA"/>
</dbReference>
<proteinExistence type="predicted"/>
<feature type="signal peptide" evidence="1">
    <location>
        <begin position="1"/>
        <end position="31"/>
    </location>
</feature>
<evidence type="ECO:0000256" key="1">
    <source>
        <dbReference type="SAM" id="SignalP"/>
    </source>
</evidence>
<sequence length="272" mass="30113">SGLVASRKSSVHQNVILSVILVVVLIGQSDAQKKNNRRRNRNKKDQCHLREAEACVNKMQDLGKGKDPTSLIATAAGLDKICKTIREDTLKCVKAYGKKCGTPLHREVLDLVLDQMTGRLNKFCKADNPDRIDFLKESPCIHKKVLSTEEYKKGCNNNFLASVDQVDDTVTGNSDDSHARMCCGYSVWYDCTTKLIKDKCGELAIKNYDKFMGGVFGTLTNMACPAELFPAQSDQCQKLKPAPGTKAKGKVGDNALTKYITSMFSFLFITDQ</sequence>
<feature type="chain" id="PRO_5036403751" evidence="1">
    <location>
        <begin position="32"/>
        <end position="272"/>
    </location>
</feature>
<keyword evidence="3" id="KW-1185">Reference proteome</keyword>
<dbReference type="AlphaFoldDB" id="A0A7R9Q861"/>